<gene>
    <name evidence="9" type="primary">queG</name>
    <name evidence="12" type="ORF">SAMN06265784_118100</name>
</gene>
<feature type="binding site" evidence="9">
    <location>
        <position position="324"/>
    </location>
    <ligand>
        <name>[4Fe-4S] cluster</name>
        <dbReference type="ChEBI" id="CHEBI:49883"/>
        <label>1</label>
    </ligand>
</feature>
<dbReference type="Pfam" id="PF13484">
    <property type="entry name" value="Fer4_16"/>
    <property type="match status" value="1"/>
</dbReference>
<dbReference type="GO" id="GO:0051539">
    <property type="term" value="F:4 iron, 4 sulfur cluster binding"/>
    <property type="evidence" value="ECO:0007669"/>
    <property type="project" value="UniProtKB-KW"/>
</dbReference>
<evidence type="ECO:0000256" key="5">
    <source>
        <dbReference type="ARBA" id="ARBA00022785"/>
    </source>
</evidence>
<dbReference type="GO" id="GO:0008616">
    <property type="term" value="P:tRNA queuosine(34) biosynthetic process"/>
    <property type="evidence" value="ECO:0007669"/>
    <property type="project" value="UniProtKB-UniRule"/>
</dbReference>
<dbReference type="GO" id="GO:0031419">
    <property type="term" value="F:cobalamin binding"/>
    <property type="evidence" value="ECO:0007669"/>
    <property type="project" value="UniProtKB-KW"/>
</dbReference>
<dbReference type="PROSITE" id="PS00198">
    <property type="entry name" value="4FE4S_FER_1"/>
    <property type="match status" value="1"/>
</dbReference>
<keyword evidence="3 9" id="KW-0819">tRNA processing</keyword>
<feature type="binding site" evidence="9">
    <location>
        <position position="225"/>
    </location>
    <ligand>
        <name>cob(II)alamin</name>
        <dbReference type="ChEBI" id="CHEBI:16304"/>
    </ligand>
</feature>
<keyword evidence="9" id="KW-0846">Cobalamin</keyword>
<dbReference type="Proteomes" id="UP000193228">
    <property type="component" value="Unassembled WGS sequence"/>
</dbReference>
<dbReference type="UniPathway" id="UPA00392"/>
<feature type="compositionally biased region" description="Polar residues" evidence="10">
    <location>
        <begin position="130"/>
        <end position="141"/>
    </location>
</feature>
<feature type="domain" description="4Fe-4S ferredoxin-type" evidence="11">
    <location>
        <begin position="255"/>
        <end position="284"/>
    </location>
</feature>
<evidence type="ECO:0000256" key="3">
    <source>
        <dbReference type="ARBA" id="ARBA00022694"/>
    </source>
</evidence>
<dbReference type="Gene3D" id="3.30.70.20">
    <property type="match status" value="1"/>
</dbReference>
<protein>
    <recommendedName>
        <fullName evidence="9">Epoxyqueuosine reductase</fullName>
        <ecNumber evidence="9">1.17.99.6</ecNumber>
    </recommendedName>
    <alternativeName>
        <fullName evidence="9">Queuosine biosynthesis protein QueG</fullName>
    </alternativeName>
</protein>
<evidence type="ECO:0000313" key="13">
    <source>
        <dbReference type="Proteomes" id="UP000193228"/>
    </source>
</evidence>
<keyword evidence="9" id="KW-0170">Cobalt</keyword>
<reference evidence="13" key="1">
    <citation type="submission" date="2017-04" db="EMBL/GenBank/DDBJ databases">
        <authorList>
            <person name="Varghese N."/>
            <person name="Submissions S."/>
        </authorList>
    </citation>
    <scope>NUCLEOTIDE SEQUENCE [LARGE SCALE GENOMIC DNA]</scope>
    <source>
        <strain evidence="13">LMG 29540</strain>
    </source>
</reference>
<dbReference type="InterPro" id="IPR004453">
    <property type="entry name" value="QueG"/>
</dbReference>
<keyword evidence="13" id="KW-1185">Reference proteome</keyword>
<name>A0A1X7M4P8_9BURK</name>
<feature type="binding site" evidence="9">
    <location>
        <position position="77"/>
    </location>
    <ligand>
        <name>cob(II)alamin</name>
        <dbReference type="ChEBI" id="CHEBI:16304"/>
    </ligand>
</feature>
<evidence type="ECO:0000256" key="7">
    <source>
        <dbReference type="ARBA" id="ARBA00023004"/>
    </source>
</evidence>
<feature type="binding site" evidence="9">
    <location>
        <begin position="317"/>
        <end position="318"/>
    </location>
    <ligand>
        <name>cob(II)alamin</name>
        <dbReference type="ChEBI" id="CHEBI:16304"/>
    </ligand>
</feature>
<evidence type="ECO:0000256" key="1">
    <source>
        <dbReference type="ARBA" id="ARBA00022485"/>
    </source>
</evidence>
<keyword evidence="8 9" id="KW-0411">Iron-sulfur</keyword>
<comment type="function">
    <text evidence="9">Catalyzes the conversion of epoxyqueuosine (oQ) to queuosine (Q), which is a hypermodified base found in the wobble positions of tRNA(Asp), tRNA(Asn), tRNA(His) and tRNA(Tyr).</text>
</comment>
<comment type="cofactor">
    <cofactor evidence="9">
        <name>[4Fe-4S] cluster</name>
        <dbReference type="ChEBI" id="CHEBI:49883"/>
    </cofactor>
    <text evidence="9">Binds 2 [4Fe-4S] clusters per monomer.</text>
</comment>
<dbReference type="GO" id="GO:0052693">
    <property type="term" value="F:epoxyqueuosine reductase activity"/>
    <property type="evidence" value="ECO:0007669"/>
    <property type="project" value="UniProtKB-UniRule"/>
</dbReference>
<dbReference type="EC" id="1.17.99.6" evidence="9"/>
<feature type="binding site" evidence="9">
    <location>
        <position position="317"/>
    </location>
    <ligand>
        <name>[4Fe-4S] cluster</name>
        <dbReference type="ChEBI" id="CHEBI:49883"/>
        <label>2</label>
    </ligand>
</feature>
<dbReference type="Pfam" id="PF08331">
    <property type="entry name" value="QueG_DUF1730"/>
    <property type="match status" value="1"/>
</dbReference>
<feature type="active site" description="Proton donor" evidence="9">
    <location>
        <position position="201"/>
    </location>
</feature>
<organism evidence="12 13">
    <name type="scientific">Paraburkholderia susongensis</name>
    <dbReference type="NCBI Taxonomy" id="1515439"/>
    <lineage>
        <taxon>Bacteria</taxon>
        <taxon>Pseudomonadati</taxon>
        <taxon>Pseudomonadota</taxon>
        <taxon>Betaproteobacteria</taxon>
        <taxon>Burkholderiales</taxon>
        <taxon>Burkholderiaceae</taxon>
        <taxon>Paraburkholderia</taxon>
    </lineage>
</organism>
<comment type="subunit">
    <text evidence="9">Monomer.</text>
</comment>
<evidence type="ECO:0000259" key="11">
    <source>
        <dbReference type="PROSITE" id="PS51379"/>
    </source>
</evidence>
<sequence>MSASADAEPTPRDMPRFDEAALRALALDIKTWGRELGFGAIGISDTDLCAAEAPLAAWLEAGCHGEMDYMAKHGMKRARPAELVAGTRRVITARIAYLPASTLAGSAPGRAWEEASEGAYEGAYEAPESVSGSAPQDAQHTPRTRDWRAAEHARLADPSAAVVSIYARGRDYHKVMRNRLQHLAEKIEAAIGPFGYRVFTDSAPVLEVELAQKAGIGWRGKHTLLLQRDAGSLFFLGEIYVDIPLPTDAQTSPEAAPETPGSHCGSCTRCLGACPTGAIVAPYKVDARRCISYLTIELKGSIPLDMRPLIGNRVYGCDDCQLVCPWNKFAQAAPLADFDVRHGLDRASLVELFAWSADEFDTRMQGSAIRRIGYESWLRNLAVGMGNALRAAPGSLGDEARAAIVQALRQRAGDPSAVVREHVEWALEAA</sequence>
<comment type="subcellular location">
    <subcellularLocation>
        <location evidence="9">Cytoplasm</location>
    </subcellularLocation>
</comment>
<keyword evidence="6 9" id="KW-0560">Oxidoreductase</keyword>
<keyword evidence="7 9" id="KW-0408">Iron</keyword>
<keyword evidence="5 9" id="KW-0671">Queuosine biosynthesis</keyword>
<evidence type="ECO:0000256" key="4">
    <source>
        <dbReference type="ARBA" id="ARBA00022723"/>
    </source>
</evidence>
<evidence type="ECO:0000256" key="8">
    <source>
        <dbReference type="ARBA" id="ARBA00023014"/>
    </source>
</evidence>
<dbReference type="GO" id="GO:0005737">
    <property type="term" value="C:cytoplasm"/>
    <property type="evidence" value="ECO:0007669"/>
    <property type="project" value="UniProtKB-SubCell"/>
</dbReference>
<dbReference type="HAMAP" id="MF_00916">
    <property type="entry name" value="QueG"/>
    <property type="match status" value="1"/>
</dbReference>
<evidence type="ECO:0000256" key="9">
    <source>
        <dbReference type="HAMAP-Rule" id="MF_00916"/>
    </source>
</evidence>
<dbReference type="PANTHER" id="PTHR30002">
    <property type="entry name" value="EPOXYQUEUOSINE REDUCTASE"/>
    <property type="match status" value="1"/>
</dbReference>
<keyword evidence="4 9" id="KW-0479">Metal-binding</keyword>
<feature type="region of interest" description="Disordered" evidence="10">
    <location>
        <begin position="123"/>
        <end position="148"/>
    </location>
</feature>
<dbReference type="FunFam" id="3.30.70.20:FF:000017">
    <property type="entry name" value="Epoxyqueuosine reductase"/>
    <property type="match status" value="1"/>
</dbReference>
<dbReference type="InterPro" id="IPR017896">
    <property type="entry name" value="4Fe4S_Fe-S-bd"/>
</dbReference>
<dbReference type="AlphaFoldDB" id="A0A1X7M4P8"/>
<comment type="pathway">
    <text evidence="9">tRNA modification; tRNA-queuosine biosynthesis.</text>
</comment>
<evidence type="ECO:0000256" key="6">
    <source>
        <dbReference type="ARBA" id="ARBA00023002"/>
    </source>
</evidence>
<evidence type="ECO:0000313" key="12">
    <source>
        <dbReference type="EMBL" id="SMG60950.1"/>
    </source>
</evidence>
<feature type="binding site" evidence="9">
    <location>
        <position position="270"/>
    </location>
    <ligand>
        <name>[4Fe-4S] cluster</name>
        <dbReference type="ChEBI" id="CHEBI:49883"/>
        <label>1</label>
    </ligand>
</feature>
<dbReference type="InterPro" id="IPR017900">
    <property type="entry name" value="4Fe4S_Fe_S_CS"/>
</dbReference>
<keyword evidence="1 9" id="KW-0004">4Fe-4S</keyword>
<feature type="binding site" evidence="9">
    <location>
        <position position="236"/>
    </location>
    <ligand>
        <name>cob(II)alamin</name>
        <dbReference type="ChEBI" id="CHEBI:16304"/>
    </ligand>
</feature>
<feature type="binding site" evidence="9">
    <location>
        <position position="267"/>
    </location>
    <ligand>
        <name>[4Fe-4S] cluster</name>
        <dbReference type="ChEBI" id="CHEBI:49883"/>
        <label>1</label>
    </ligand>
</feature>
<dbReference type="GO" id="GO:0046872">
    <property type="term" value="F:metal ion binding"/>
    <property type="evidence" value="ECO:0007669"/>
    <property type="project" value="UniProtKB-KW"/>
</dbReference>
<accession>A0A1X7M4P8</accession>
<feature type="binding site" evidence="9">
    <location>
        <position position="292"/>
    </location>
    <ligand>
        <name>cob(II)alamin</name>
        <dbReference type="ChEBI" id="CHEBI:16304"/>
    </ligand>
</feature>
<dbReference type="STRING" id="1515439.SAMN06265784_118100"/>
<dbReference type="PANTHER" id="PTHR30002:SF4">
    <property type="entry name" value="EPOXYQUEUOSINE REDUCTASE"/>
    <property type="match status" value="1"/>
</dbReference>
<dbReference type="SUPFAM" id="SSF54862">
    <property type="entry name" value="4Fe-4S ferredoxins"/>
    <property type="match status" value="1"/>
</dbReference>
<comment type="cofactor">
    <cofactor evidence="9">
        <name>cob(II)alamin</name>
        <dbReference type="ChEBI" id="CHEBI:16304"/>
    </cofactor>
</comment>
<feature type="binding site" evidence="9">
    <location>
        <position position="274"/>
    </location>
    <ligand>
        <name>[4Fe-4S] cluster</name>
        <dbReference type="ChEBI" id="CHEBI:49883"/>
        <label>2</label>
    </ligand>
</feature>
<keyword evidence="2 9" id="KW-0963">Cytoplasm</keyword>
<comment type="caution">
    <text evidence="9">Lacks conserved residue(s) required for the propagation of feature annotation.</text>
</comment>
<feature type="binding site" evidence="9">
    <location>
        <position position="299"/>
    </location>
    <ligand>
        <name>tRNA</name>
        <dbReference type="ChEBI" id="CHEBI:17843"/>
    </ligand>
</feature>
<feature type="binding site" evidence="9">
    <location>
        <position position="290"/>
    </location>
    <ligand>
        <name>[4Fe-4S] cluster</name>
        <dbReference type="ChEBI" id="CHEBI:49883"/>
        <label>2</label>
    </ligand>
</feature>
<proteinExistence type="inferred from homology"/>
<feature type="binding site" evidence="9">
    <location>
        <position position="201"/>
    </location>
    <ligand>
        <name>cob(II)alamin</name>
        <dbReference type="ChEBI" id="CHEBI:16304"/>
    </ligand>
</feature>
<comment type="similarity">
    <text evidence="9">Belongs to the QueG family.</text>
</comment>
<evidence type="ECO:0000256" key="10">
    <source>
        <dbReference type="SAM" id="MobiDB-lite"/>
    </source>
</evidence>
<feature type="binding site" evidence="9">
    <location>
        <position position="264"/>
    </location>
    <ligand>
        <name>[4Fe-4S] cluster</name>
        <dbReference type="ChEBI" id="CHEBI:49883"/>
        <label>1</label>
    </ligand>
</feature>
<comment type="catalytic activity">
    <reaction evidence="9">
        <text>epoxyqueuosine(34) in tRNA + AH2 = queuosine(34) in tRNA + A + H2O</text>
        <dbReference type="Rhea" id="RHEA:32159"/>
        <dbReference type="Rhea" id="RHEA-COMP:18571"/>
        <dbReference type="Rhea" id="RHEA-COMP:18582"/>
        <dbReference type="ChEBI" id="CHEBI:13193"/>
        <dbReference type="ChEBI" id="CHEBI:15377"/>
        <dbReference type="ChEBI" id="CHEBI:17499"/>
        <dbReference type="ChEBI" id="CHEBI:194431"/>
        <dbReference type="ChEBI" id="CHEBI:194443"/>
        <dbReference type="EC" id="1.17.99.6"/>
    </reaction>
</comment>
<dbReference type="InterPro" id="IPR013542">
    <property type="entry name" value="QueG_DUF1730"/>
</dbReference>
<dbReference type="NCBIfam" id="TIGR00276">
    <property type="entry name" value="tRNA epoxyqueuosine(34) reductase QueG"/>
    <property type="match status" value="1"/>
</dbReference>
<dbReference type="PROSITE" id="PS51379">
    <property type="entry name" value="4FE4S_FER_2"/>
    <property type="match status" value="1"/>
</dbReference>
<evidence type="ECO:0000256" key="2">
    <source>
        <dbReference type="ARBA" id="ARBA00022490"/>
    </source>
</evidence>
<dbReference type="EMBL" id="FXAT01000018">
    <property type="protein sequence ID" value="SMG60950.1"/>
    <property type="molecule type" value="Genomic_DNA"/>
</dbReference>
<feature type="binding site" evidence="9">
    <location>
        <position position="320"/>
    </location>
    <ligand>
        <name>[4Fe-4S] cluster</name>
        <dbReference type="ChEBI" id="CHEBI:49883"/>
        <label>2</label>
    </ligand>
</feature>